<dbReference type="PANTHER" id="PTHR21174:SF0">
    <property type="entry name" value="HD PHOSPHOHYDROLASE FAMILY PROTEIN-RELATED"/>
    <property type="match status" value="1"/>
</dbReference>
<dbReference type="Gene3D" id="1.10.3210.10">
    <property type="entry name" value="Hypothetical protein af1432"/>
    <property type="match status" value="1"/>
</dbReference>
<dbReference type="PANTHER" id="PTHR21174">
    <property type="match status" value="1"/>
</dbReference>
<name>A0ABW4L1K0_9MICO</name>
<dbReference type="EMBL" id="JBHUEE010000002">
    <property type="protein sequence ID" value="MFD1717525.1"/>
    <property type="molecule type" value="Genomic_DNA"/>
</dbReference>
<sequence length="323" mass="35562">MAILVDPPRWPAHGTMWAHLVSDVSLEELHAFAAAAGLSPRSFDLDHYDVPADRVDELVAAGAQLVSGRELLERLRRSGLRVPGADRRAERRRRRRARLAGEWAALGREVLAGAVPDVPGDGAPPDAHEARPDETWRALGQELLDRWSEPHRRYHDLAHLEEVLDRLTELARHGEPVTAAVRLAAWFHDAVYAGEPGRDEEESAELARRRLTGVGAGGATVAEAVRLVRLTASHAVEDDPPGAALCDADLAILAAPPRRYARYAADVRAEYAHVPEEEFRAGRGTVLQSLIGRERLFATASGRHLWEERARTNLAAELRDLTT</sequence>
<protein>
    <submittedName>
        <fullName evidence="2">DUF4031 domain-containing protein</fullName>
    </submittedName>
</protein>
<dbReference type="SUPFAM" id="SSF109604">
    <property type="entry name" value="HD-domain/PDEase-like"/>
    <property type="match status" value="1"/>
</dbReference>
<reference evidence="3" key="1">
    <citation type="journal article" date="2019" name="Int. J. Syst. Evol. Microbiol.">
        <title>The Global Catalogue of Microorganisms (GCM) 10K type strain sequencing project: providing services to taxonomists for standard genome sequencing and annotation.</title>
        <authorList>
            <consortium name="The Broad Institute Genomics Platform"/>
            <consortium name="The Broad Institute Genome Sequencing Center for Infectious Disease"/>
            <person name="Wu L."/>
            <person name="Ma J."/>
        </authorList>
    </citation>
    <scope>NUCLEOTIDE SEQUENCE [LARGE SCALE GENOMIC DNA]</scope>
    <source>
        <strain evidence="3">JCM 17130</strain>
    </source>
</reference>
<keyword evidence="3" id="KW-1185">Reference proteome</keyword>
<accession>A0ABW4L1K0</accession>
<dbReference type="Pfam" id="PF13223">
    <property type="entry name" value="DUF4031"/>
    <property type="match status" value="1"/>
</dbReference>
<proteinExistence type="predicted"/>
<dbReference type="Proteomes" id="UP001597277">
    <property type="component" value="Unassembled WGS sequence"/>
</dbReference>
<comment type="caution">
    <text evidence="2">The sequence shown here is derived from an EMBL/GenBank/DDBJ whole genome shotgun (WGS) entry which is preliminary data.</text>
</comment>
<dbReference type="InterPro" id="IPR025109">
    <property type="entry name" value="DUF4031"/>
</dbReference>
<dbReference type="InterPro" id="IPR009218">
    <property type="entry name" value="HD_phosphohydro"/>
</dbReference>
<evidence type="ECO:0000313" key="3">
    <source>
        <dbReference type="Proteomes" id="UP001597277"/>
    </source>
</evidence>
<dbReference type="RefSeq" id="WP_388003923.1">
    <property type="nucleotide sequence ID" value="NZ_JBHUEE010000002.1"/>
</dbReference>
<gene>
    <name evidence="2" type="ORF">ACFSE6_06740</name>
</gene>
<organism evidence="2 3">
    <name type="scientific">Georgenia deserti</name>
    <dbReference type="NCBI Taxonomy" id="2093781"/>
    <lineage>
        <taxon>Bacteria</taxon>
        <taxon>Bacillati</taxon>
        <taxon>Actinomycetota</taxon>
        <taxon>Actinomycetes</taxon>
        <taxon>Micrococcales</taxon>
        <taxon>Bogoriellaceae</taxon>
        <taxon>Georgenia</taxon>
    </lineage>
</organism>
<feature type="domain" description="DUF4031" evidence="1">
    <location>
        <begin position="3"/>
        <end position="77"/>
    </location>
</feature>
<evidence type="ECO:0000259" key="1">
    <source>
        <dbReference type="Pfam" id="PF13223"/>
    </source>
</evidence>
<evidence type="ECO:0000313" key="2">
    <source>
        <dbReference type="EMBL" id="MFD1717525.1"/>
    </source>
</evidence>